<dbReference type="HOGENOM" id="CLU_2263544_0_0_1"/>
<evidence type="ECO:0000313" key="3">
    <source>
        <dbReference type="Proteomes" id="UP000008782"/>
    </source>
</evidence>
<evidence type="ECO:0000313" key="2">
    <source>
        <dbReference type="EMBL" id="EFQ28870.1"/>
    </source>
</evidence>
<reference evidence="3" key="1">
    <citation type="journal article" date="2012" name="Nat. Genet.">
        <title>Lifestyle transitions in plant pathogenic Colletotrichum fungi deciphered by genome and transcriptome analyses.</title>
        <authorList>
            <person name="O'Connell R.J."/>
            <person name="Thon M.R."/>
            <person name="Hacquard S."/>
            <person name="Amyotte S.G."/>
            <person name="Kleemann J."/>
            <person name="Torres M.F."/>
            <person name="Damm U."/>
            <person name="Buiate E.A."/>
            <person name="Epstein L."/>
            <person name="Alkan N."/>
            <person name="Altmueller J."/>
            <person name="Alvarado-Balderrama L."/>
            <person name="Bauser C.A."/>
            <person name="Becker C."/>
            <person name="Birren B.W."/>
            <person name="Chen Z."/>
            <person name="Choi J."/>
            <person name="Crouch J.A."/>
            <person name="Duvick J.P."/>
            <person name="Farman M.A."/>
            <person name="Gan P."/>
            <person name="Heiman D."/>
            <person name="Henrissat B."/>
            <person name="Howard R.J."/>
            <person name="Kabbage M."/>
            <person name="Koch C."/>
            <person name="Kracher B."/>
            <person name="Kubo Y."/>
            <person name="Law A.D."/>
            <person name="Lebrun M.-H."/>
            <person name="Lee Y.-H."/>
            <person name="Miyara I."/>
            <person name="Moore N."/>
            <person name="Neumann U."/>
            <person name="Nordstroem K."/>
            <person name="Panaccione D.G."/>
            <person name="Panstruga R."/>
            <person name="Place M."/>
            <person name="Proctor R.H."/>
            <person name="Prusky D."/>
            <person name="Rech G."/>
            <person name="Reinhardt R."/>
            <person name="Rollins J.A."/>
            <person name="Rounsley S."/>
            <person name="Schardl C.L."/>
            <person name="Schwartz D.C."/>
            <person name="Shenoy N."/>
            <person name="Shirasu K."/>
            <person name="Sikhakolli U.R."/>
            <person name="Stueber K."/>
            <person name="Sukno S.A."/>
            <person name="Sweigard J.A."/>
            <person name="Takano Y."/>
            <person name="Takahara H."/>
            <person name="Trail F."/>
            <person name="van der Does H.C."/>
            <person name="Voll L.M."/>
            <person name="Will I."/>
            <person name="Young S."/>
            <person name="Zeng Q."/>
            <person name="Zhang J."/>
            <person name="Zhou S."/>
            <person name="Dickman M.B."/>
            <person name="Schulze-Lefert P."/>
            <person name="Ver Loren van Themaat E."/>
            <person name="Ma L.-J."/>
            <person name="Vaillancourt L.J."/>
        </authorList>
    </citation>
    <scope>NUCLEOTIDE SEQUENCE [LARGE SCALE GENOMIC DNA]</scope>
    <source>
        <strain evidence="3">M1.001 / M2 / FGSC 10212</strain>
    </source>
</reference>
<dbReference type="RefSeq" id="XP_008092890.1">
    <property type="nucleotide sequence ID" value="XM_008094699.1"/>
</dbReference>
<accession>E3QD98</accession>
<keyword evidence="3" id="KW-1185">Reference proteome</keyword>
<dbReference type="EMBL" id="GG697342">
    <property type="protein sequence ID" value="EFQ28870.1"/>
    <property type="molecule type" value="Genomic_DNA"/>
</dbReference>
<dbReference type="GeneID" id="24409379"/>
<protein>
    <submittedName>
        <fullName evidence="2">Uncharacterized protein</fullName>
    </submittedName>
</protein>
<dbReference type="AlphaFoldDB" id="E3QD98"/>
<sequence>MISVKRARRCPSRPTIALGSKPRKRGEEYGPWPFVAEWLCLLYCSPRKTALLMAWSKGGTACRLVVSVTHCSPWWVGPFPLLSDNFGPRNYDHSCRISPSVRL</sequence>
<proteinExistence type="predicted"/>
<organism evidence="3">
    <name type="scientific">Colletotrichum graminicola (strain M1.001 / M2 / FGSC 10212)</name>
    <name type="common">Maize anthracnose fungus</name>
    <name type="synonym">Glomerella graminicola</name>
    <dbReference type="NCBI Taxonomy" id="645133"/>
    <lineage>
        <taxon>Eukaryota</taxon>
        <taxon>Fungi</taxon>
        <taxon>Dikarya</taxon>
        <taxon>Ascomycota</taxon>
        <taxon>Pezizomycotina</taxon>
        <taxon>Sordariomycetes</taxon>
        <taxon>Hypocreomycetidae</taxon>
        <taxon>Glomerellales</taxon>
        <taxon>Glomerellaceae</taxon>
        <taxon>Colletotrichum</taxon>
        <taxon>Colletotrichum graminicola species complex</taxon>
    </lineage>
</organism>
<feature type="compositionally biased region" description="Basic residues" evidence="1">
    <location>
        <begin position="1"/>
        <end position="11"/>
    </location>
</feature>
<gene>
    <name evidence="2" type="ORF">GLRG_04014</name>
</gene>
<feature type="region of interest" description="Disordered" evidence="1">
    <location>
        <begin position="1"/>
        <end position="29"/>
    </location>
</feature>
<dbReference type="VEuPathDB" id="FungiDB:GLRG_04014"/>
<evidence type="ECO:0000256" key="1">
    <source>
        <dbReference type="SAM" id="MobiDB-lite"/>
    </source>
</evidence>
<name>E3QD98_COLGM</name>
<dbReference type="Proteomes" id="UP000008782">
    <property type="component" value="Unassembled WGS sequence"/>
</dbReference>